<keyword evidence="1" id="KW-0812">Transmembrane</keyword>
<sequence>MLLHIDCRGNNEKRIAVFVCCVLVVRIMYAHHLHSKVYGKN</sequence>
<reference evidence="2 3" key="1">
    <citation type="submission" date="2012-03" db="EMBL/GenBank/DDBJ databases">
        <authorList>
            <person name="Rasko D."/>
            <person name="Redman J."/>
            <person name="Daugherty S.C."/>
            <person name="Tallon L."/>
            <person name="Sadzewicz L."/>
            <person name="Jones K."/>
            <person name="Santana-Cruz I."/>
            <person name="Liu X."/>
        </authorList>
    </citation>
    <scope>NUCLEOTIDE SEQUENCE [LARGE SCALE GENOMIC DNA]</scope>
    <source>
        <strain evidence="2 3">CCH060</strain>
    </source>
</reference>
<keyword evidence="1" id="KW-1133">Transmembrane helix</keyword>
<comment type="caution">
    <text evidence="2">The sequence shown here is derived from an EMBL/GenBank/DDBJ whole genome shotgun (WGS) entry which is preliminary data.</text>
</comment>
<dbReference type="EMBL" id="AKMW01000051">
    <property type="protein sequence ID" value="EIQ11059.1"/>
    <property type="molecule type" value="Genomic_DNA"/>
</dbReference>
<dbReference type="AlphaFoldDB" id="A0A6N3R339"/>
<dbReference type="Proteomes" id="UP000005406">
    <property type="component" value="Unassembled WGS sequence"/>
</dbReference>
<keyword evidence="1" id="KW-0472">Membrane</keyword>
<accession>A0A6N3R339</accession>
<evidence type="ECO:0000313" key="3">
    <source>
        <dbReference type="Proteomes" id="UP000005406"/>
    </source>
</evidence>
<evidence type="ECO:0000256" key="1">
    <source>
        <dbReference type="SAM" id="Phobius"/>
    </source>
</evidence>
<proteinExistence type="predicted"/>
<organism evidence="2 3">
    <name type="scientific">Shigella flexneri CCH060</name>
    <dbReference type="NCBI Taxonomy" id="754091"/>
    <lineage>
        <taxon>Bacteria</taxon>
        <taxon>Pseudomonadati</taxon>
        <taxon>Pseudomonadota</taxon>
        <taxon>Gammaproteobacteria</taxon>
        <taxon>Enterobacterales</taxon>
        <taxon>Enterobacteriaceae</taxon>
        <taxon>Shigella</taxon>
    </lineage>
</organism>
<evidence type="ECO:0000313" key="2">
    <source>
        <dbReference type="EMBL" id="EIQ11059.1"/>
    </source>
</evidence>
<name>A0A6N3R339_SHIFL</name>
<protein>
    <submittedName>
        <fullName evidence="2">Uncharacterized protein</fullName>
    </submittedName>
</protein>
<gene>
    <name evidence="2" type="ORF">SFCCH060_2233</name>
</gene>
<feature type="transmembrane region" description="Helical" evidence="1">
    <location>
        <begin position="15"/>
        <end position="33"/>
    </location>
</feature>